<dbReference type="AlphaFoldDB" id="A0A0A9HGU0"/>
<protein>
    <submittedName>
        <fullName evidence="1">Uncharacterized protein</fullName>
    </submittedName>
</protein>
<reference evidence="1" key="2">
    <citation type="journal article" date="2015" name="Data Brief">
        <title>Shoot transcriptome of the giant reed, Arundo donax.</title>
        <authorList>
            <person name="Barrero R.A."/>
            <person name="Guerrero F.D."/>
            <person name="Moolhuijzen P."/>
            <person name="Goolsby J.A."/>
            <person name="Tidwell J."/>
            <person name="Bellgard S.E."/>
            <person name="Bellgard M.I."/>
        </authorList>
    </citation>
    <scope>NUCLEOTIDE SEQUENCE</scope>
    <source>
        <tissue evidence="1">Shoot tissue taken approximately 20 cm above the soil surface</tissue>
    </source>
</reference>
<organism evidence="1">
    <name type="scientific">Arundo donax</name>
    <name type="common">Giant reed</name>
    <name type="synonym">Donax arundinaceus</name>
    <dbReference type="NCBI Taxonomy" id="35708"/>
    <lineage>
        <taxon>Eukaryota</taxon>
        <taxon>Viridiplantae</taxon>
        <taxon>Streptophyta</taxon>
        <taxon>Embryophyta</taxon>
        <taxon>Tracheophyta</taxon>
        <taxon>Spermatophyta</taxon>
        <taxon>Magnoliopsida</taxon>
        <taxon>Liliopsida</taxon>
        <taxon>Poales</taxon>
        <taxon>Poaceae</taxon>
        <taxon>PACMAD clade</taxon>
        <taxon>Arundinoideae</taxon>
        <taxon>Arundineae</taxon>
        <taxon>Arundo</taxon>
    </lineage>
</organism>
<dbReference type="EMBL" id="GBRH01165808">
    <property type="protein sequence ID" value="JAE32088.1"/>
    <property type="molecule type" value="Transcribed_RNA"/>
</dbReference>
<reference evidence="1" key="1">
    <citation type="submission" date="2014-09" db="EMBL/GenBank/DDBJ databases">
        <authorList>
            <person name="Magalhaes I.L.F."/>
            <person name="Oliveira U."/>
            <person name="Santos F.R."/>
            <person name="Vidigal T.H.D.A."/>
            <person name="Brescovit A.D."/>
            <person name="Santos A.J."/>
        </authorList>
    </citation>
    <scope>NUCLEOTIDE SEQUENCE</scope>
    <source>
        <tissue evidence="1">Shoot tissue taken approximately 20 cm above the soil surface</tissue>
    </source>
</reference>
<sequence>MEIGNSSCVVALLGFTCLEYFSSLHASSAEKRTKN</sequence>
<evidence type="ECO:0000313" key="1">
    <source>
        <dbReference type="EMBL" id="JAE32088.1"/>
    </source>
</evidence>
<proteinExistence type="predicted"/>
<name>A0A0A9HGU0_ARUDO</name>
<accession>A0A0A9HGU0</accession>